<dbReference type="RefSeq" id="XP_001314969.1">
    <property type="nucleotide sequence ID" value="XM_001314934.1"/>
</dbReference>
<dbReference type="VEuPathDB" id="TrichDB:TVAGG3_0503340"/>
<feature type="transmembrane region" description="Helical" evidence="1">
    <location>
        <begin position="165"/>
        <end position="184"/>
    </location>
</feature>
<accession>A2EX87</accession>
<evidence type="ECO:0000256" key="1">
    <source>
        <dbReference type="SAM" id="Phobius"/>
    </source>
</evidence>
<name>A2EX87_TRIV3</name>
<evidence type="ECO:0000313" key="3">
    <source>
        <dbReference type="Proteomes" id="UP000001542"/>
    </source>
</evidence>
<keyword evidence="1" id="KW-0812">Transmembrane</keyword>
<organism evidence="2 3">
    <name type="scientific">Trichomonas vaginalis (strain ATCC PRA-98 / G3)</name>
    <dbReference type="NCBI Taxonomy" id="412133"/>
    <lineage>
        <taxon>Eukaryota</taxon>
        <taxon>Metamonada</taxon>
        <taxon>Parabasalia</taxon>
        <taxon>Trichomonadida</taxon>
        <taxon>Trichomonadidae</taxon>
        <taxon>Trichomonas</taxon>
    </lineage>
</organism>
<feature type="transmembrane region" description="Helical" evidence="1">
    <location>
        <begin position="90"/>
        <end position="107"/>
    </location>
</feature>
<dbReference type="EMBL" id="DS113526">
    <property type="protein sequence ID" value="EAY02746.1"/>
    <property type="molecule type" value="Genomic_DNA"/>
</dbReference>
<keyword evidence="1" id="KW-1133">Transmembrane helix</keyword>
<feature type="transmembrane region" description="Helical" evidence="1">
    <location>
        <begin position="190"/>
        <end position="212"/>
    </location>
</feature>
<gene>
    <name evidence="2" type="ORF">TVAG_466060</name>
</gene>
<dbReference type="Proteomes" id="UP000001542">
    <property type="component" value="Unassembled WGS sequence"/>
</dbReference>
<keyword evidence="1" id="KW-0472">Membrane</keyword>
<feature type="transmembrane region" description="Helical" evidence="1">
    <location>
        <begin position="66"/>
        <end position="84"/>
    </location>
</feature>
<dbReference type="KEGG" id="tva:4760586"/>
<dbReference type="AlphaFoldDB" id="A2EX87"/>
<dbReference type="InParanoid" id="A2EX87"/>
<keyword evidence="3" id="KW-1185">Reference proteome</keyword>
<reference evidence="2" key="2">
    <citation type="journal article" date="2007" name="Science">
        <title>Draft genome sequence of the sexually transmitted pathogen Trichomonas vaginalis.</title>
        <authorList>
            <person name="Carlton J.M."/>
            <person name="Hirt R.P."/>
            <person name="Silva J.C."/>
            <person name="Delcher A.L."/>
            <person name="Schatz M."/>
            <person name="Zhao Q."/>
            <person name="Wortman J.R."/>
            <person name="Bidwell S.L."/>
            <person name="Alsmark U.C.M."/>
            <person name="Besteiro S."/>
            <person name="Sicheritz-Ponten T."/>
            <person name="Noel C.J."/>
            <person name="Dacks J.B."/>
            <person name="Foster P.G."/>
            <person name="Simillion C."/>
            <person name="Van de Peer Y."/>
            <person name="Miranda-Saavedra D."/>
            <person name="Barton G.J."/>
            <person name="Westrop G.D."/>
            <person name="Mueller S."/>
            <person name="Dessi D."/>
            <person name="Fiori P.L."/>
            <person name="Ren Q."/>
            <person name="Paulsen I."/>
            <person name="Zhang H."/>
            <person name="Bastida-Corcuera F.D."/>
            <person name="Simoes-Barbosa A."/>
            <person name="Brown M.T."/>
            <person name="Hayes R.D."/>
            <person name="Mukherjee M."/>
            <person name="Okumura C.Y."/>
            <person name="Schneider R."/>
            <person name="Smith A.J."/>
            <person name="Vanacova S."/>
            <person name="Villalvazo M."/>
            <person name="Haas B.J."/>
            <person name="Pertea M."/>
            <person name="Feldblyum T.V."/>
            <person name="Utterback T.R."/>
            <person name="Shu C.L."/>
            <person name="Osoegawa K."/>
            <person name="de Jong P.J."/>
            <person name="Hrdy I."/>
            <person name="Horvathova L."/>
            <person name="Zubacova Z."/>
            <person name="Dolezal P."/>
            <person name="Malik S.B."/>
            <person name="Logsdon J.M. Jr."/>
            <person name="Henze K."/>
            <person name="Gupta A."/>
            <person name="Wang C.C."/>
            <person name="Dunne R.L."/>
            <person name="Upcroft J.A."/>
            <person name="Upcroft P."/>
            <person name="White O."/>
            <person name="Salzberg S.L."/>
            <person name="Tang P."/>
            <person name="Chiu C.-H."/>
            <person name="Lee Y.-S."/>
            <person name="Embley T.M."/>
            <person name="Coombs G.H."/>
            <person name="Mottram J.C."/>
            <person name="Tachezy J."/>
            <person name="Fraser-Liggett C.M."/>
            <person name="Johnson P.J."/>
        </authorList>
    </citation>
    <scope>NUCLEOTIDE SEQUENCE [LARGE SCALE GENOMIC DNA]</scope>
    <source>
        <strain evidence="2">G3</strain>
    </source>
</reference>
<dbReference type="VEuPathDB" id="TrichDB:TVAG_466060"/>
<reference evidence="2" key="1">
    <citation type="submission" date="2006-10" db="EMBL/GenBank/DDBJ databases">
        <authorList>
            <person name="Amadeo P."/>
            <person name="Zhao Q."/>
            <person name="Wortman J."/>
            <person name="Fraser-Liggett C."/>
            <person name="Carlton J."/>
        </authorList>
    </citation>
    <scope>NUCLEOTIDE SEQUENCE</scope>
    <source>
        <strain evidence="2">G3</strain>
    </source>
</reference>
<evidence type="ECO:0000313" key="2">
    <source>
        <dbReference type="EMBL" id="EAY02746.1"/>
    </source>
</evidence>
<sequence length="233" mass="27207">MTEFGFSASSSNSELNQEAQQHDEAQVIKFNVPYAPELSEDYLIEILTPYKETIDKLQAFFLWRRPIQLILVLLYINFWAIIIYLLNLSFINISIIITVSFVYIMMIHERHGVVSNIFFPPVPVDYDSTASNRIYPLENIAHIISIFVSRFYSFYNSCFTKLSDLSFVGQLSWISILVCMFIFFKIVRTFWIVMFFIDGLLILPGFLFNPAIYPSISDNMQWVLTIISPKLRD</sequence>
<protein>
    <submittedName>
        <fullName evidence="2">Uncharacterized protein</fullName>
    </submittedName>
</protein>
<proteinExistence type="predicted"/>